<dbReference type="InterPro" id="IPR056517">
    <property type="entry name" value="INTS7_HB"/>
</dbReference>
<dbReference type="Pfam" id="PF24437">
    <property type="entry name" value="INTS7_HB"/>
    <property type="match status" value="1"/>
</dbReference>
<keyword evidence="4" id="KW-1185">Reference proteome</keyword>
<feature type="domain" description="Integrator complex subunit 7 helical bundle" evidence="2">
    <location>
        <begin position="722"/>
        <end position="821"/>
    </location>
</feature>
<dbReference type="InParanoid" id="A0A1E7FBB5"/>
<dbReference type="EMBL" id="KV784359">
    <property type="protein sequence ID" value="OEU15462.1"/>
    <property type="molecule type" value="Genomic_DNA"/>
</dbReference>
<evidence type="ECO:0000313" key="4">
    <source>
        <dbReference type="Proteomes" id="UP000095751"/>
    </source>
</evidence>
<protein>
    <recommendedName>
        <fullName evidence="2">Integrator complex subunit 7 helical bundle domain-containing protein</fullName>
    </recommendedName>
</protein>
<dbReference type="Proteomes" id="UP000095751">
    <property type="component" value="Unassembled WGS sequence"/>
</dbReference>
<feature type="compositionally biased region" description="Basic and acidic residues" evidence="1">
    <location>
        <begin position="449"/>
        <end position="476"/>
    </location>
</feature>
<evidence type="ECO:0000259" key="2">
    <source>
        <dbReference type="Pfam" id="PF24437"/>
    </source>
</evidence>
<sequence>MKEEVRLLIKDLQYACRQSLFDGIVRTAAADDDDEEDTDTAITKDRTFQGSSETNITVQHAAKRQRKDGDKATCKSESWDTLLVHASTLLPYMTNYEHGQVSRLIGIMLLGFLLPQSTGNDFFTLQNLSSHRMSVPSSQRQQQQKFQQSSGHQQTSGECVSENQDLSDYIIYMSLEERLESSSHRYGNEFGELDDSIIHEHLENAFQSFLKSLKKFMLGRPAHTTEVDILHILAMVIHPNPSDHCIRETSSSSDIWEMTLRLMSSLVPHSFHVNYRHRKDIVQIIMDCLVLPECEDEDTTISQGAPLFEGAIPHLRTSLYAFGMASMSQYDKHLSQRAMINISIESGMDHVVKEEWRRLLHRLVDDRTNYNTTTTTTTTTTTIVAPNSMIKHSNNKEFCPHQARGELLREFLIRYSEARYFAEENFLQYALSSLTDAIEMQVDSWTKEEVEEAEKNSESYNKSEAEIPATKGDKNEPLSTNLPPCVLASLLKAAKELFHFLLPIKKDQQDNQDSDEDDEEEESEDAHYRDMLISMGVQLIHHNDPAIVNEACTMLVLAFSYTKELWDDYGEAVFDSVAIAIDIAINRKGVGTASTVSIEGLVSTFCHRSLTFAVNLFRLLLKKEYRERNPLVVFRLVAAIANARPAVAQKHRKALVESLKQIKDPDVNKHIMASILSCRKTHYFANEQDSLANLMPIISISPIGNWDKYIISRHAMLTGNYAVAKALYSNLMNFAVSETSFLWLSALEKIAEGEARLCNDAAMALPESTSNFRTAINSFRSLSVLKRVSDGKFSTSFQIRLLDLRVSFLDLLTSMRQLTMEMRLIGDGPKKYTRPHLHLKNMIKLLDRMSTDYLKIYQQHGLFICQQSKTVLRTLQTLCSFVARATRRAFVDSVVVVGEENRNNLLSCGETSHPLTLFMKQLDSFAVSKMNQSIDPKIRAELLLQIMDGVLKIPFPVPRCLTCTEALPCASLRLVCDPDIHDRTFSKGVPLEIDRGGSIVILASGIIPKSMLLCIQIPFSVVLLWYTIRPEGGSTSLAASDNIKKSGDDADADNTHQMNFLSPSLMGPIAASMSSNGTFFMKVKSQPLMKEGRYSINFRLGCRDIRGGEWEIPHHFQENSPTSACSFPVNVVRPNRTK</sequence>
<dbReference type="KEGG" id="fcy:FRACYDRAFT_240150"/>
<accession>A0A1E7FBB5</accession>
<reference evidence="3 4" key="1">
    <citation type="submission" date="2016-09" db="EMBL/GenBank/DDBJ databases">
        <title>Extensive genetic diversity and differential bi-allelic expression allows diatom success in the polar Southern Ocean.</title>
        <authorList>
            <consortium name="DOE Joint Genome Institute"/>
            <person name="Mock T."/>
            <person name="Otillar R.P."/>
            <person name="Strauss J."/>
            <person name="Dupont C."/>
            <person name="Frickenhaus S."/>
            <person name="Maumus F."/>
            <person name="Mcmullan M."/>
            <person name="Sanges R."/>
            <person name="Schmutz J."/>
            <person name="Toseland A."/>
            <person name="Valas R."/>
            <person name="Veluchamy A."/>
            <person name="Ward B.J."/>
            <person name="Allen A."/>
            <person name="Barry K."/>
            <person name="Falciatore A."/>
            <person name="Ferrante M."/>
            <person name="Fortunato A.E."/>
            <person name="Gloeckner G."/>
            <person name="Gruber A."/>
            <person name="Hipkin R."/>
            <person name="Janech M."/>
            <person name="Kroth P."/>
            <person name="Leese F."/>
            <person name="Lindquist E."/>
            <person name="Lyon B.R."/>
            <person name="Martin J."/>
            <person name="Mayer C."/>
            <person name="Parker M."/>
            <person name="Quesneville H."/>
            <person name="Raymond J."/>
            <person name="Uhlig C."/>
            <person name="Valentin K.U."/>
            <person name="Worden A.Z."/>
            <person name="Armbrust E.V."/>
            <person name="Bowler C."/>
            <person name="Green B."/>
            <person name="Moulton V."/>
            <person name="Van Oosterhout C."/>
            <person name="Grigoriev I."/>
        </authorList>
    </citation>
    <scope>NUCLEOTIDE SEQUENCE [LARGE SCALE GENOMIC DNA]</scope>
    <source>
        <strain evidence="3 4">CCMP1102</strain>
    </source>
</reference>
<name>A0A1E7FBB5_9STRA</name>
<feature type="region of interest" description="Disordered" evidence="1">
    <location>
        <begin position="449"/>
        <end position="478"/>
    </location>
</feature>
<feature type="region of interest" description="Disordered" evidence="1">
    <location>
        <begin position="133"/>
        <end position="161"/>
    </location>
</feature>
<organism evidence="3 4">
    <name type="scientific">Fragilariopsis cylindrus CCMP1102</name>
    <dbReference type="NCBI Taxonomy" id="635003"/>
    <lineage>
        <taxon>Eukaryota</taxon>
        <taxon>Sar</taxon>
        <taxon>Stramenopiles</taxon>
        <taxon>Ochrophyta</taxon>
        <taxon>Bacillariophyta</taxon>
        <taxon>Bacillariophyceae</taxon>
        <taxon>Bacillariophycidae</taxon>
        <taxon>Bacillariales</taxon>
        <taxon>Bacillariaceae</taxon>
        <taxon>Fragilariopsis</taxon>
    </lineage>
</organism>
<evidence type="ECO:0000256" key="1">
    <source>
        <dbReference type="SAM" id="MobiDB-lite"/>
    </source>
</evidence>
<dbReference type="AlphaFoldDB" id="A0A1E7FBB5"/>
<proteinExistence type="predicted"/>
<dbReference type="OrthoDB" id="46296at2759"/>
<evidence type="ECO:0000313" key="3">
    <source>
        <dbReference type="EMBL" id="OEU15462.1"/>
    </source>
</evidence>
<feature type="compositionally biased region" description="Low complexity" evidence="1">
    <location>
        <begin position="134"/>
        <end position="154"/>
    </location>
</feature>
<gene>
    <name evidence="3" type="ORF">FRACYDRAFT_240150</name>
</gene>